<dbReference type="Pfam" id="PF00059">
    <property type="entry name" value="Lectin_C"/>
    <property type="match status" value="1"/>
</dbReference>
<reference evidence="2" key="1">
    <citation type="submission" date="2020-06" db="EMBL/GenBank/DDBJ databases">
        <authorList>
            <consortium name="Wellcome Sanger Institute Data Sharing"/>
        </authorList>
    </citation>
    <scope>NUCLEOTIDE SEQUENCE [LARGE SCALE GENOMIC DNA]</scope>
</reference>
<dbReference type="Ensembl" id="ENSGWIT00000023116.1">
    <property type="protein sequence ID" value="ENSGWIP00000021067.1"/>
    <property type="gene ID" value="ENSGWIG00000011389.1"/>
</dbReference>
<dbReference type="PANTHER" id="PTHR45784">
    <property type="entry name" value="C-TYPE LECTIN DOMAIN FAMILY 20 MEMBER A-RELATED"/>
    <property type="match status" value="1"/>
</dbReference>
<dbReference type="AlphaFoldDB" id="A0A8C5EFI1"/>
<evidence type="ECO:0000313" key="3">
    <source>
        <dbReference type="Proteomes" id="UP000694680"/>
    </source>
</evidence>
<organism evidence="2 3">
    <name type="scientific">Gouania willdenowi</name>
    <name type="common">Blunt-snouted clingfish</name>
    <name type="synonym">Lepadogaster willdenowi</name>
    <dbReference type="NCBI Taxonomy" id="441366"/>
    <lineage>
        <taxon>Eukaryota</taxon>
        <taxon>Metazoa</taxon>
        <taxon>Chordata</taxon>
        <taxon>Craniata</taxon>
        <taxon>Vertebrata</taxon>
        <taxon>Euteleostomi</taxon>
        <taxon>Actinopterygii</taxon>
        <taxon>Neopterygii</taxon>
        <taxon>Teleostei</taxon>
        <taxon>Neoteleostei</taxon>
        <taxon>Acanthomorphata</taxon>
        <taxon>Ovalentaria</taxon>
        <taxon>Blenniimorphae</taxon>
        <taxon>Blenniiformes</taxon>
        <taxon>Gobiesocoidei</taxon>
        <taxon>Gobiesocidae</taxon>
        <taxon>Gobiesocinae</taxon>
        <taxon>Gouania</taxon>
    </lineage>
</organism>
<accession>A0A8C5EFI1</accession>
<dbReference type="InterPro" id="IPR016186">
    <property type="entry name" value="C-type_lectin-like/link_sf"/>
</dbReference>
<evidence type="ECO:0000313" key="2">
    <source>
        <dbReference type="Ensembl" id="ENSGWIP00000021067.1"/>
    </source>
</evidence>
<keyword evidence="3" id="KW-1185">Reference proteome</keyword>
<dbReference type="Proteomes" id="UP000694680">
    <property type="component" value="Chromosome 16"/>
</dbReference>
<sequence>CFNDVLLSPSAGFTLSCCSKFPMKTYHLVSLKKTMYAAQKYCQTHYTELATLNSMDDISKLPPRPSKDALIGLIDHVHNWNALRNDSNSWRWSATSEHSTTRYSNWLIHEPNSGTWDSLCVEMSAIGLFHDYGLSRFTSSKKYLFLEF</sequence>
<protein>
    <recommendedName>
        <fullName evidence="1">C-type lectin domain-containing protein</fullName>
    </recommendedName>
</protein>
<evidence type="ECO:0000259" key="1">
    <source>
        <dbReference type="PROSITE" id="PS50041"/>
    </source>
</evidence>
<dbReference type="SUPFAM" id="SSF56436">
    <property type="entry name" value="C-type lectin-like"/>
    <property type="match status" value="1"/>
</dbReference>
<name>A0A8C5EFI1_GOUWI</name>
<dbReference type="Gene3D" id="3.10.100.10">
    <property type="entry name" value="Mannose-Binding Protein A, subunit A"/>
    <property type="match status" value="1"/>
</dbReference>
<proteinExistence type="predicted"/>
<dbReference type="PROSITE" id="PS50041">
    <property type="entry name" value="C_TYPE_LECTIN_2"/>
    <property type="match status" value="1"/>
</dbReference>
<dbReference type="PANTHER" id="PTHR45784:SF3">
    <property type="entry name" value="C-TYPE LECTIN DOMAIN FAMILY 4 MEMBER K-LIKE-RELATED"/>
    <property type="match status" value="1"/>
</dbReference>
<reference evidence="2" key="2">
    <citation type="submission" date="2025-08" db="UniProtKB">
        <authorList>
            <consortium name="Ensembl"/>
        </authorList>
    </citation>
    <scope>IDENTIFICATION</scope>
</reference>
<reference evidence="2" key="3">
    <citation type="submission" date="2025-09" db="UniProtKB">
        <authorList>
            <consortium name="Ensembl"/>
        </authorList>
    </citation>
    <scope>IDENTIFICATION</scope>
</reference>
<feature type="domain" description="C-type lectin" evidence="1">
    <location>
        <begin position="21"/>
        <end position="131"/>
    </location>
</feature>
<dbReference type="InterPro" id="IPR016187">
    <property type="entry name" value="CTDL_fold"/>
</dbReference>
<dbReference type="InterPro" id="IPR001304">
    <property type="entry name" value="C-type_lectin-like"/>
</dbReference>